<dbReference type="CDD" id="cd00082">
    <property type="entry name" value="HisKA"/>
    <property type="match status" value="1"/>
</dbReference>
<dbReference type="GO" id="GO:0016036">
    <property type="term" value="P:cellular response to phosphate starvation"/>
    <property type="evidence" value="ECO:0007669"/>
    <property type="project" value="TreeGrafter"/>
</dbReference>
<sequence length="411" mass="47874">MGDWFSRRWSQISLNQVNFYTIVFILLFTVVFASLLIFDEYKGFEKTVHLEILVNDDINVSKPAALSHDAMKGRLIKIVLEISTLALILFGFIVGISKIVNSMIAQDIERFLKFFESLHDKTKPIEMDELYFGEFRRMAGYANEMALTLEEQKESLQQLNASLEERVRYKTQALQIKNDALEKEQKFSQELLESHKQFIRYAIHETHTPLSVIMANIELFSMNEGRNRYLAKIEAAVKNIFSIYDDLSYLVKKDQIEYPQRPIDMGEYVEKRLEFFDEVAQFSNLSFDFAKPEFPAWIMFNETKLQRVIDNNITNAIKYTKSGEVIHVGVECDTQKCLFWVESRSQKIHDEQKIFEAYYRERKKTDGFGLGLSLVKSICDEDGVEIKISSDNLSTRFEYHFIKGNGENTSA</sequence>
<name>E4U1F9_SULKY</name>
<dbReference type="Proteomes" id="UP000008721">
    <property type="component" value="Chromosome"/>
</dbReference>
<keyword evidence="7" id="KW-0472">Membrane</keyword>
<dbReference type="EMBL" id="CP002355">
    <property type="protein sequence ID" value="ADR34496.1"/>
    <property type="molecule type" value="Genomic_DNA"/>
</dbReference>
<accession>E4U1F9</accession>
<keyword evidence="7" id="KW-1133">Transmembrane helix</keyword>
<dbReference type="STRING" id="709032.Sulku_1836"/>
<dbReference type="RefSeq" id="WP_013460693.1">
    <property type="nucleotide sequence ID" value="NC_014762.1"/>
</dbReference>
<feature type="transmembrane region" description="Helical" evidence="7">
    <location>
        <begin position="78"/>
        <end position="100"/>
    </location>
</feature>
<feature type="domain" description="Histidine kinase" evidence="8">
    <location>
        <begin position="201"/>
        <end position="405"/>
    </location>
</feature>
<dbReference type="GO" id="GO:0000155">
    <property type="term" value="F:phosphorelay sensor kinase activity"/>
    <property type="evidence" value="ECO:0007669"/>
    <property type="project" value="InterPro"/>
</dbReference>
<dbReference type="InterPro" id="IPR036890">
    <property type="entry name" value="HATPase_C_sf"/>
</dbReference>
<evidence type="ECO:0000259" key="8">
    <source>
        <dbReference type="PROSITE" id="PS50109"/>
    </source>
</evidence>
<dbReference type="SMART" id="SM00387">
    <property type="entry name" value="HATPase_c"/>
    <property type="match status" value="1"/>
</dbReference>
<keyword evidence="4" id="KW-0808">Transferase</keyword>
<dbReference type="InterPro" id="IPR050351">
    <property type="entry name" value="BphY/WalK/GraS-like"/>
</dbReference>
<dbReference type="InterPro" id="IPR003661">
    <property type="entry name" value="HisK_dim/P_dom"/>
</dbReference>
<dbReference type="AlphaFoldDB" id="E4U1F9"/>
<evidence type="ECO:0000256" key="6">
    <source>
        <dbReference type="ARBA" id="ARBA00023012"/>
    </source>
</evidence>
<keyword evidence="10" id="KW-1185">Reference proteome</keyword>
<comment type="catalytic activity">
    <reaction evidence="1">
        <text>ATP + protein L-histidine = ADP + protein N-phospho-L-histidine.</text>
        <dbReference type="EC" id="2.7.13.3"/>
    </reaction>
</comment>
<dbReference type="GO" id="GO:0004721">
    <property type="term" value="F:phosphoprotein phosphatase activity"/>
    <property type="evidence" value="ECO:0007669"/>
    <property type="project" value="TreeGrafter"/>
</dbReference>
<dbReference type="Pfam" id="PF02518">
    <property type="entry name" value="HATPase_c"/>
    <property type="match status" value="1"/>
</dbReference>
<dbReference type="PROSITE" id="PS50109">
    <property type="entry name" value="HIS_KIN"/>
    <property type="match status" value="1"/>
</dbReference>
<proteinExistence type="predicted"/>
<keyword evidence="5 9" id="KW-0418">Kinase</keyword>
<evidence type="ECO:0000256" key="5">
    <source>
        <dbReference type="ARBA" id="ARBA00022777"/>
    </source>
</evidence>
<reference evidence="9 10" key="1">
    <citation type="journal article" date="2012" name="Stand. Genomic Sci.">
        <title>Complete genome sequence of the sulfur compounds oxidizing chemolithoautotroph Sulfuricurvum kujiense type strain (YK-1(T)).</title>
        <authorList>
            <person name="Han C."/>
            <person name="Kotsyurbenko O."/>
            <person name="Chertkov O."/>
            <person name="Held B."/>
            <person name="Lapidus A."/>
            <person name="Nolan M."/>
            <person name="Lucas S."/>
            <person name="Hammon N."/>
            <person name="Deshpande S."/>
            <person name="Cheng J.F."/>
            <person name="Tapia R."/>
            <person name="Goodwin L.A."/>
            <person name="Pitluck S."/>
            <person name="Liolios K."/>
            <person name="Pagani I."/>
            <person name="Ivanova N."/>
            <person name="Mavromatis K."/>
            <person name="Mikhailova N."/>
            <person name="Pati A."/>
            <person name="Chen A."/>
            <person name="Palaniappan K."/>
            <person name="Land M."/>
            <person name="Hauser L."/>
            <person name="Chang Y.J."/>
            <person name="Jeffries C.D."/>
            <person name="Brambilla E.M."/>
            <person name="Rohde M."/>
            <person name="Spring S."/>
            <person name="Sikorski J."/>
            <person name="Goker M."/>
            <person name="Woyke T."/>
            <person name="Bristow J."/>
            <person name="Eisen J.A."/>
            <person name="Markowitz V."/>
            <person name="Hugenholtz P."/>
            <person name="Kyrpides N.C."/>
            <person name="Klenk H.P."/>
            <person name="Detter J.C."/>
        </authorList>
    </citation>
    <scope>NUCLEOTIDE SEQUENCE [LARGE SCALE GENOMIC DNA]</scope>
    <source>
        <strain evidence="10">ATCC BAA-921 / DSM 16994 / JCM 11577 / YK-1</strain>
    </source>
</reference>
<dbReference type="Gene3D" id="3.30.565.10">
    <property type="entry name" value="Histidine kinase-like ATPase, C-terminal domain"/>
    <property type="match status" value="1"/>
</dbReference>
<dbReference type="GO" id="GO:0005886">
    <property type="term" value="C:plasma membrane"/>
    <property type="evidence" value="ECO:0007669"/>
    <property type="project" value="TreeGrafter"/>
</dbReference>
<evidence type="ECO:0000313" key="10">
    <source>
        <dbReference type="Proteomes" id="UP000008721"/>
    </source>
</evidence>
<keyword evidence="7" id="KW-0812">Transmembrane</keyword>
<dbReference type="PANTHER" id="PTHR45453">
    <property type="entry name" value="PHOSPHATE REGULON SENSOR PROTEIN PHOR"/>
    <property type="match status" value="1"/>
</dbReference>
<evidence type="ECO:0000256" key="4">
    <source>
        <dbReference type="ARBA" id="ARBA00022679"/>
    </source>
</evidence>
<dbReference type="OrthoDB" id="9761634at2"/>
<dbReference type="EC" id="2.7.13.3" evidence="2"/>
<dbReference type="SUPFAM" id="SSF47384">
    <property type="entry name" value="Homodimeric domain of signal transducing histidine kinase"/>
    <property type="match status" value="1"/>
</dbReference>
<feature type="transmembrane region" description="Helical" evidence="7">
    <location>
        <begin position="20"/>
        <end position="38"/>
    </location>
</feature>
<dbReference type="PANTHER" id="PTHR45453:SF1">
    <property type="entry name" value="PHOSPHATE REGULON SENSOR PROTEIN PHOR"/>
    <property type="match status" value="1"/>
</dbReference>
<dbReference type="KEGG" id="sku:Sulku_1836"/>
<dbReference type="HOGENOM" id="CLU_039025_0_0_7"/>
<keyword evidence="3" id="KW-0597">Phosphoprotein</keyword>
<evidence type="ECO:0000313" key="9">
    <source>
        <dbReference type="EMBL" id="ADR34496.1"/>
    </source>
</evidence>
<gene>
    <name evidence="9" type="ordered locus">Sulku_1836</name>
</gene>
<organism evidence="9 10">
    <name type="scientific">Sulfuricurvum kujiense (strain ATCC BAA-921 / DSM 16994 / JCM 11577 / YK-1)</name>
    <dbReference type="NCBI Taxonomy" id="709032"/>
    <lineage>
        <taxon>Bacteria</taxon>
        <taxon>Pseudomonadati</taxon>
        <taxon>Campylobacterota</taxon>
        <taxon>Epsilonproteobacteria</taxon>
        <taxon>Campylobacterales</taxon>
        <taxon>Sulfurimonadaceae</taxon>
        <taxon>Sulfuricurvum</taxon>
    </lineage>
</organism>
<dbReference type="eggNOG" id="COG0642">
    <property type="taxonomic scope" value="Bacteria"/>
</dbReference>
<evidence type="ECO:0000256" key="2">
    <source>
        <dbReference type="ARBA" id="ARBA00012438"/>
    </source>
</evidence>
<evidence type="ECO:0000256" key="7">
    <source>
        <dbReference type="SAM" id="Phobius"/>
    </source>
</evidence>
<protein>
    <recommendedName>
        <fullName evidence="2">histidine kinase</fullName>
        <ecNumber evidence="2">2.7.13.3</ecNumber>
    </recommendedName>
</protein>
<dbReference type="InterPro" id="IPR005467">
    <property type="entry name" value="His_kinase_dom"/>
</dbReference>
<evidence type="ECO:0000256" key="1">
    <source>
        <dbReference type="ARBA" id="ARBA00000085"/>
    </source>
</evidence>
<keyword evidence="6" id="KW-0902">Two-component regulatory system</keyword>
<dbReference type="Pfam" id="PF00512">
    <property type="entry name" value="HisKA"/>
    <property type="match status" value="1"/>
</dbReference>
<dbReference type="Gene3D" id="1.10.287.130">
    <property type="match status" value="1"/>
</dbReference>
<dbReference type="InterPro" id="IPR003594">
    <property type="entry name" value="HATPase_dom"/>
</dbReference>
<dbReference type="SUPFAM" id="SSF55874">
    <property type="entry name" value="ATPase domain of HSP90 chaperone/DNA topoisomerase II/histidine kinase"/>
    <property type="match status" value="1"/>
</dbReference>
<evidence type="ECO:0000256" key="3">
    <source>
        <dbReference type="ARBA" id="ARBA00022553"/>
    </source>
</evidence>
<dbReference type="SMART" id="SM00388">
    <property type="entry name" value="HisKA"/>
    <property type="match status" value="1"/>
</dbReference>
<dbReference type="InterPro" id="IPR036097">
    <property type="entry name" value="HisK_dim/P_sf"/>
</dbReference>